<dbReference type="Gene3D" id="3.40.50.300">
    <property type="entry name" value="P-loop containing nucleotide triphosphate hydrolases"/>
    <property type="match status" value="1"/>
</dbReference>
<evidence type="ECO:0000256" key="1">
    <source>
        <dbReference type="ARBA" id="ARBA00022448"/>
    </source>
</evidence>
<keyword evidence="2" id="KW-0547">Nucleotide-binding</keyword>
<evidence type="ECO:0000259" key="4">
    <source>
        <dbReference type="PROSITE" id="PS50893"/>
    </source>
</evidence>
<dbReference type="InterPro" id="IPR051782">
    <property type="entry name" value="ABC_Transporter_VariousFunc"/>
</dbReference>
<feature type="domain" description="ABC transporter" evidence="4">
    <location>
        <begin position="6"/>
        <end position="232"/>
    </location>
</feature>
<dbReference type="PROSITE" id="PS00211">
    <property type="entry name" value="ABC_TRANSPORTER_1"/>
    <property type="match status" value="1"/>
</dbReference>
<organism evidence="5 6">
    <name type="scientific">Paenibacillus vini</name>
    <dbReference type="NCBI Taxonomy" id="1476024"/>
    <lineage>
        <taxon>Bacteria</taxon>
        <taxon>Bacillati</taxon>
        <taxon>Bacillota</taxon>
        <taxon>Bacilli</taxon>
        <taxon>Bacillales</taxon>
        <taxon>Paenibacillaceae</taxon>
        <taxon>Paenibacillus</taxon>
    </lineage>
</organism>
<proteinExistence type="predicted"/>
<comment type="caution">
    <text evidence="5">The sequence shown here is derived from an EMBL/GenBank/DDBJ whole genome shotgun (WGS) entry which is preliminary data.</text>
</comment>
<dbReference type="InterPro" id="IPR027417">
    <property type="entry name" value="P-loop_NTPase"/>
</dbReference>
<evidence type="ECO:0000313" key="6">
    <source>
        <dbReference type="Proteomes" id="UP000679992"/>
    </source>
</evidence>
<dbReference type="Proteomes" id="UP000679992">
    <property type="component" value="Unassembled WGS sequence"/>
</dbReference>
<keyword evidence="3" id="KW-0067">ATP-binding</keyword>
<dbReference type="Pfam" id="PF00005">
    <property type="entry name" value="ABC_tran"/>
    <property type="match status" value="1"/>
</dbReference>
<dbReference type="PANTHER" id="PTHR42939:SF1">
    <property type="entry name" value="ABC TRANSPORTER ATP-BINDING PROTEIN ALBC-RELATED"/>
    <property type="match status" value="1"/>
</dbReference>
<dbReference type="SMART" id="SM00382">
    <property type="entry name" value="AAA"/>
    <property type="match status" value="1"/>
</dbReference>
<sequence>MPEPFVIASNINKTIKSQKIVQDISFELEKGSIVGLCGGNGAGKSTVLRMVAGILQPTSGNIVVSGLQWKNDRKKFAEQIGYMPDDFQFPQGMTAQEILSFWASLREMPEQRVHEVLSLVGLADKKNKLVSTFSKGMRQRVLFAQAILSKPALLIMDEPTNGLDPYWMKEFVNLVKVVKTEGQTVLFSTHQLDIAEELADYVIFLNEGQNCGEGSVEEYSQLFGEFPLHKAFHYSMELITKKEKVKDENED</sequence>
<evidence type="ECO:0000256" key="3">
    <source>
        <dbReference type="ARBA" id="ARBA00022840"/>
    </source>
</evidence>
<gene>
    <name evidence="5" type="ORF">J42TS3_28100</name>
</gene>
<dbReference type="InterPro" id="IPR017871">
    <property type="entry name" value="ABC_transporter-like_CS"/>
</dbReference>
<dbReference type="RefSeq" id="WP_213655238.1">
    <property type="nucleotide sequence ID" value="NZ_BOSL01000008.1"/>
</dbReference>
<keyword evidence="6" id="KW-1185">Reference proteome</keyword>
<dbReference type="PROSITE" id="PS50893">
    <property type="entry name" value="ABC_TRANSPORTER_2"/>
    <property type="match status" value="1"/>
</dbReference>
<protein>
    <recommendedName>
        <fullName evidence="4">ABC transporter domain-containing protein</fullName>
    </recommendedName>
</protein>
<reference evidence="5 6" key="1">
    <citation type="submission" date="2021-03" db="EMBL/GenBank/DDBJ databases">
        <title>Antimicrobial resistance genes in bacteria isolated from Japanese honey, and their potential for conferring macrolide and lincosamide resistance in the American foulbrood pathogen Paenibacillus larvae.</title>
        <authorList>
            <person name="Okamoto M."/>
            <person name="Kumagai M."/>
            <person name="Kanamori H."/>
            <person name="Takamatsu D."/>
        </authorList>
    </citation>
    <scope>NUCLEOTIDE SEQUENCE [LARGE SCALE GENOMIC DNA]</scope>
    <source>
        <strain evidence="5 6">J42TS3</strain>
    </source>
</reference>
<name>A0ABQ4MCN7_9BACL</name>
<dbReference type="PANTHER" id="PTHR42939">
    <property type="entry name" value="ABC TRANSPORTER ATP-BINDING PROTEIN ALBC-RELATED"/>
    <property type="match status" value="1"/>
</dbReference>
<evidence type="ECO:0000313" key="5">
    <source>
        <dbReference type="EMBL" id="GIP53775.1"/>
    </source>
</evidence>
<accession>A0ABQ4MCN7</accession>
<dbReference type="SUPFAM" id="SSF52540">
    <property type="entry name" value="P-loop containing nucleoside triphosphate hydrolases"/>
    <property type="match status" value="1"/>
</dbReference>
<dbReference type="CDD" id="cd03230">
    <property type="entry name" value="ABC_DR_subfamily_A"/>
    <property type="match status" value="1"/>
</dbReference>
<dbReference type="InterPro" id="IPR003439">
    <property type="entry name" value="ABC_transporter-like_ATP-bd"/>
</dbReference>
<evidence type="ECO:0000256" key="2">
    <source>
        <dbReference type="ARBA" id="ARBA00022741"/>
    </source>
</evidence>
<keyword evidence="1" id="KW-0813">Transport</keyword>
<dbReference type="EMBL" id="BOSL01000008">
    <property type="protein sequence ID" value="GIP53775.1"/>
    <property type="molecule type" value="Genomic_DNA"/>
</dbReference>
<dbReference type="InterPro" id="IPR003593">
    <property type="entry name" value="AAA+_ATPase"/>
</dbReference>